<evidence type="ECO:0000313" key="2">
    <source>
        <dbReference type="EMBL" id="CAL4158113.1"/>
    </source>
</evidence>
<evidence type="ECO:0000256" key="1">
    <source>
        <dbReference type="SAM" id="MobiDB-lite"/>
    </source>
</evidence>
<dbReference type="AlphaFoldDB" id="A0AAV2S5A3"/>
<accession>A0AAV2S5A3</accession>
<evidence type="ECO:0000313" key="3">
    <source>
        <dbReference type="Proteomes" id="UP001497623"/>
    </source>
</evidence>
<dbReference type="Proteomes" id="UP001497623">
    <property type="component" value="Unassembled WGS sequence"/>
</dbReference>
<feature type="region of interest" description="Disordered" evidence="1">
    <location>
        <begin position="179"/>
        <end position="203"/>
    </location>
</feature>
<evidence type="ECO:0008006" key="4">
    <source>
        <dbReference type="Google" id="ProtNLM"/>
    </source>
</evidence>
<keyword evidence="3" id="KW-1185">Reference proteome</keyword>
<feature type="region of interest" description="Disordered" evidence="1">
    <location>
        <begin position="89"/>
        <end position="122"/>
    </location>
</feature>
<feature type="non-terminal residue" evidence="2">
    <location>
        <position position="252"/>
    </location>
</feature>
<dbReference type="InterPro" id="IPR034754">
    <property type="entry name" value="GEMIN8"/>
</dbReference>
<protein>
    <recommendedName>
        <fullName evidence="4">Gem-associated protein 8</fullName>
    </recommendedName>
</protein>
<organism evidence="2 3">
    <name type="scientific">Meganyctiphanes norvegica</name>
    <name type="common">Northern krill</name>
    <name type="synonym">Thysanopoda norvegica</name>
    <dbReference type="NCBI Taxonomy" id="48144"/>
    <lineage>
        <taxon>Eukaryota</taxon>
        <taxon>Metazoa</taxon>
        <taxon>Ecdysozoa</taxon>
        <taxon>Arthropoda</taxon>
        <taxon>Crustacea</taxon>
        <taxon>Multicrustacea</taxon>
        <taxon>Malacostraca</taxon>
        <taxon>Eumalacostraca</taxon>
        <taxon>Eucarida</taxon>
        <taxon>Euphausiacea</taxon>
        <taxon>Euphausiidae</taxon>
        <taxon>Meganyctiphanes</taxon>
    </lineage>
</organism>
<feature type="compositionally biased region" description="Low complexity" evidence="1">
    <location>
        <begin position="91"/>
        <end position="105"/>
    </location>
</feature>
<proteinExistence type="predicted"/>
<dbReference type="PANTHER" id="PTHR16238:SF7">
    <property type="entry name" value="GEM-ASSOCIATED PROTEIN 8"/>
    <property type="match status" value="1"/>
</dbReference>
<dbReference type="Pfam" id="PF15348">
    <property type="entry name" value="GEMIN8"/>
    <property type="match status" value="1"/>
</dbReference>
<feature type="compositionally biased region" description="Basic residues" evidence="1">
    <location>
        <begin position="109"/>
        <end position="122"/>
    </location>
</feature>
<gene>
    <name evidence="2" type="ORF">MNOR_LOCUS32038</name>
</gene>
<name>A0AAV2S5A3_MEGNR</name>
<dbReference type="EMBL" id="CAXKWB010042576">
    <property type="protein sequence ID" value="CAL4158113.1"/>
    <property type="molecule type" value="Genomic_DNA"/>
</dbReference>
<reference evidence="2 3" key="1">
    <citation type="submission" date="2024-05" db="EMBL/GenBank/DDBJ databases">
        <authorList>
            <person name="Wallberg A."/>
        </authorList>
    </citation>
    <scope>NUCLEOTIDE SEQUENCE [LARGE SCALE GENOMIC DNA]</scope>
</reference>
<dbReference type="PANTHER" id="PTHR16238">
    <property type="entry name" value="GEM-ASSOCIATED PROTEIN 8"/>
    <property type="match status" value="1"/>
</dbReference>
<sequence length="252" mass="29379">MAIIWMSDEESSNNESNEQWYLDKRFSHFWQSYSQIMLRTHHSAIARATQTYMRVGASLSNMMVPNPTMPGVTAWPSSSNFYKHSGKTPWTTSSIKSETSSIKLSRTQRINRKKSRKRRLRRKLQQMQENFASDSEMLQQMSEGMHINDSDDGDVEIHEDYLAFLLKTEQHKSEWQKVKESKNKQTSVLPTVEESQNKEHPDLVRSREMHQLYGDASPRIHAMETAIQLSYDRISTVNHPGFWPSVPLNWNA</sequence>
<comment type="caution">
    <text evidence="2">The sequence shown here is derived from an EMBL/GenBank/DDBJ whole genome shotgun (WGS) entry which is preliminary data.</text>
</comment>
<dbReference type="GO" id="GO:0032797">
    <property type="term" value="C:SMN complex"/>
    <property type="evidence" value="ECO:0007669"/>
    <property type="project" value="InterPro"/>
</dbReference>
<dbReference type="GO" id="GO:0000387">
    <property type="term" value="P:spliceosomal snRNP assembly"/>
    <property type="evidence" value="ECO:0007669"/>
    <property type="project" value="InterPro"/>
</dbReference>